<dbReference type="SMART" id="SM00849">
    <property type="entry name" value="Lactamase_B"/>
    <property type="match status" value="1"/>
</dbReference>
<dbReference type="Gene3D" id="3.60.15.10">
    <property type="entry name" value="Ribonuclease Z/Hydroxyacylglutathione hydrolase-like"/>
    <property type="match status" value="1"/>
</dbReference>
<comment type="caution">
    <text evidence="2">The sequence shown here is derived from an EMBL/GenBank/DDBJ whole genome shotgun (WGS) entry which is preliminary data.</text>
</comment>
<dbReference type="InterPro" id="IPR036866">
    <property type="entry name" value="RibonucZ/Hydroxyglut_hydro"/>
</dbReference>
<dbReference type="PANTHER" id="PTHR42951:SF14">
    <property type="entry name" value="METALLO-BETA-LACTAMASE SUPERFAMILY PROTEIN"/>
    <property type="match status" value="1"/>
</dbReference>
<reference evidence="3" key="1">
    <citation type="journal article" date="2019" name="Int. J. Syst. Evol. Microbiol.">
        <title>The Global Catalogue of Microorganisms (GCM) 10K type strain sequencing project: providing services to taxonomists for standard genome sequencing and annotation.</title>
        <authorList>
            <consortium name="The Broad Institute Genomics Platform"/>
            <consortium name="The Broad Institute Genome Sequencing Center for Infectious Disease"/>
            <person name="Wu L."/>
            <person name="Ma J."/>
        </authorList>
    </citation>
    <scope>NUCLEOTIDE SEQUENCE [LARGE SCALE GENOMIC DNA]</scope>
    <source>
        <strain evidence="3">JCM 17839</strain>
    </source>
</reference>
<evidence type="ECO:0000313" key="3">
    <source>
        <dbReference type="Proteomes" id="UP001500731"/>
    </source>
</evidence>
<name>A0ABP8PUN8_9MICO</name>
<accession>A0ABP8PUN8</accession>
<dbReference type="InterPro" id="IPR050855">
    <property type="entry name" value="NDM-1-like"/>
</dbReference>
<dbReference type="CDD" id="cd07739">
    <property type="entry name" value="metallo-hydrolase-like_MBL-fold"/>
    <property type="match status" value="1"/>
</dbReference>
<dbReference type="Proteomes" id="UP001500731">
    <property type="component" value="Unassembled WGS sequence"/>
</dbReference>
<dbReference type="PANTHER" id="PTHR42951">
    <property type="entry name" value="METALLO-BETA-LACTAMASE DOMAIN-CONTAINING"/>
    <property type="match status" value="1"/>
</dbReference>
<protein>
    <submittedName>
        <fullName evidence="2">MBL fold metallo-hydrolase</fullName>
    </submittedName>
</protein>
<keyword evidence="3" id="KW-1185">Reference proteome</keyword>
<sequence>MPLKYAVFVTPPIPQHSGTLNLPTGEPIAWSPTATTLIYGDRSAVLVDPPFTHSSVDDLLSWVEKFGLPVTGIYITHGHGDHWFGVSDVLKRYPEATVWATAGTLAHLRDPAQVQQRAAFWDVLFPNEIPTEPFAVNVADSSGFALEGHHLVPVEVGHSDTDDTTVLWVPALRLAVAGDVVYNGVHLSLAESGSGGRDAWRKALETVASLSPLIVVAGHKDPLHDDDPSHIDHTRQYLDDVDDQLIRSHTSTEFFEAMVSLHPDRLNPGVLWVGANSLLTNSPS</sequence>
<dbReference type="Pfam" id="PF00753">
    <property type="entry name" value="Lactamase_B"/>
    <property type="match status" value="1"/>
</dbReference>
<dbReference type="SUPFAM" id="SSF56281">
    <property type="entry name" value="Metallo-hydrolase/oxidoreductase"/>
    <property type="match status" value="1"/>
</dbReference>
<evidence type="ECO:0000313" key="2">
    <source>
        <dbReference type="EMBL" id="GAA4491611.1"/>
    </source>
</evidence>
<organism evidence="2 3">
    <name type="scientific">Microbacterium panaciterrae</name>
    <dbReference type="NCBI Taxonomy" id="985759"/>
    <lineage>
        <taxon>Bacteria</taxon>
        <taxon>Bacillati</taxon>
        <taxon>Actinomycetota</taxon>
        <taxon>Actinomycetes</taxon>
        <taxon>Micrococcales</taxon>
        <taxon>Microbacteriaceae</taxon>
        <taxon>Microbacterium</taxon>
    </lineage>
</organism>
<dbReference type="RefSeq" id="WP_345188841.1">
    <property type="nucleotide sequence ID" value="NZ_BAABGP010000026.1"/>
</dbReference>
<evidence type="ECO:0000259" key="1">
    <source>
        <dbReference type="SMART" id="SM00849"/>
    </source>
</evidence>
<dbReference type="InterPro" id="IPR001279">
    <property type="entry name" value="Metallo-B-lactamas"/>
</dbReference>
<dbReference type="EMBL" id="BAABGP010000026">
    <property type="protein sequence ID" value="GAA4491611.1"/>
    <property type="molecule type" value="Genomic_DNA"/>
</dbReference>
<gene>
    <name evidence="2" type="ORF">GCM10023171_35750</name>
</gene>
<proteinExistence type="predicted"/>
<feature type="domain" description="Metallo-beta-lactamase" evidence="1">
    <location>
        <begin position="32"/>
        <end position="219"/>
    </location>
</feature>